<comment type="subcellular location">
    <subcellularLocation>
        <location evidence="1">Endomembrane system</location>
        <topology evidence="1">Multi-pass membrane protein</topology>
    </subcellularLocation>
    <subcellularLocation>
        <location evidence="6">Membrane</location>
        <topology evidence="6">Multi-pass membrane protein</topology>
    </subcellularLocation>
</comment>
<dbReference type="Pfam" id="PF00662">
    <property type="entry name" value="Proton_antipo_N"/>
    <property type="match status" value="1"/>
</dbReference>
<keyword evidence="11" id="KW-1185">Reference proteome</keyword>
<organism evidence="10 11">
    <name type="scientific">Rippkaea orientalis (strain PCC 8801 / RF-1)</name>
    <name type="common">Cyanothece sp. (strain PCC 8801)</name>
    <dbReference type="NCBI Taxonomy" id="41431"/>
    <lineage>
        <taxon>Bacteria</taxon>
        <taxon>Bacillati</taxon>
        <taxon>Cyanobacteriota</taxon>
        <taxon>Cyanophyceae</taxon>
        <taxon>Oscillatoriophycideae</taxon>
        <taxon>Chroococcales</taxon>
        <taxon>Aphanothecaceae</taxon>
        <taxon>Rippkaea</taxon>
        <taxon>Rippkaea orientalis</taxon>
    </lineage>
</organism>
<feature type="domain" description="NADH-Ubiquinone oxidoreductase (complex I) chain 5 N-terminal" evidence="9">
    <location>
        <begin position="75"/>
        <end position="125"/>
    </location>
</feature>
<evidence type="ECO:0000313" key="11">
    <source>
        <dbReference type="Proteomes" id="UP000008204"/>
    </source>
</evidence>
<feature type="transmembrane region" description="Helical" evidence="7">
    <location>
        <begin position="562"/>
        <end position="580"/>
    </location>
</feature>
<evidence type="ECO:0000256" key="2">
    <source>
        <dbReference type="ARBA" id="ARBA00022692"/>
    </source>
</evidence>
<feature type="transmembrane region" description="Helical" evidence="7">
    <location>
        <begin position="454"/>
        <end position="476"/>
    </location>
</feature>
<dbReference type="GO" id="GO:0042773">
    <property type="term" value="P:ATP synthesis coupled electron transport"/>
    <property type="evidence" value="ECO:0007669"/>
    <property type="project" value="InterPro"/>
</dbReference>
<feature type="transmembrane region" description="Helical" evidence="7">
    <location>
        <begin position="488"/>
        <end position="512"/>
    </location>
</feature>
<evidence type="ECO:0000256" key="1">
    <source>
        <dbReference type="ARBA" id="ARBA00004127"/>
    </source>
</evidence>
<feature type="domain" description="NADH:quinone oxidoreductase/Mrp antiporter transmembrane" evidence="8">
    <location>
        <begin position="142"/>
        <end position="424"/>
    </location>
</feature>
<feature type="transmembrane region" description="Helical" evidence="7">
    <location>
        <begin position="124"/>
        <end position="150"/>
    </location>
</feature>
<dbReference type="InterPro" id="IPR001516">
    <property type="entry name" value="Proton_antipo_N"/>
</dbReference>
<accession>B7K6B8</accession>
<dbReference type="PRINTS" id="PR01435">
    <property type="entry name" value="NPOXDRDTASE5"/>
</dbReference>
<feature type="transmembrane region" description="Helical" evidence="7">
    <location>
        <begin position="256"/>
        <end position="273"/>
    </location>
</feature>
<dbReference type="HOGENOM" id="CLU_007100_6_3_3"/>
<evidence type="ECO:0000256" key="4">
    <source>
        <dbReference type="ARBA" id="ARBA00023136"/>
    </source>
</evidence>
<dbReference type="PANTHER" id="PTHR42829:SF2">
    <property type="entry name" value="NADH-UBIQUINONE OXIDOREDUCTASE CHAIN 5"/>
    <property type="match status" value="1"/>
</dbReference>
<feature type="transmembrane region" description="Helical" evidence="7">
    <location>
        <begin position="533"/>
        <end position="556"/>
    </location>
</feature>
<gene>
    <name evidence="10" type="ordered locus">PCC8801_4247</name>
</gene>
<sequence>MSMIENFSQTVWLVPLYALVGAVLAIPWSPGIIRETGPRPSGYINIAMTFVAFLHSLFALVETWNKPPQYLSFEWLHAANLNIALDLEISTITLGALLLITGLNLAAQIYAIGYLEMDWGWARFYTLIALFEAGICALVLCNSLFFSYVVLEILTLGTYLLIGFWFNQSLVVTGARDAFLTKRVGDLILLMGVVALLPLAGTWNYTELAQWAKTTTIDPTVATLLCLALIAGPLAKCAQFPLHLWLDEAMEGPMPATILRNTIVVSSGAWVLVKLQPVLALSPVVAKVMMIVGSVTAIGASLIAIAQIDIKRSLSYSVSAYMGLVFIAVGTQQDETALRLLFTYAIAMSLLVMSIGGVVLNNITQNLTQYGGLWSRRPISGLAYLVGAASLVAFPPFGCFWTLTEMADHLWTSHPWLVGVLVIVNGLTAFSIIREFSLIFGGKPKQMTVRSPEGLWALVLPMTITMGFALHVPILLWQWNILPEWENLNLTVATVLVISTLVGGIASAWIYLNDQIPKPIELKPKALQNFLAYDLYTAQLYRVTIVFFVGLISQIVYWFDRYLVDGVINLVGLATVFSGQSLKYNVSGQTQFYFLSIFLGVALFVAVVCFPFLSQISLSISP</sequence>
<dbReference type="NCBIfam" id="TIGR01960">
    <property type="entry name" value="ndhF3_CO2"/>
    <property type="match status" value="1"/>
</dbReference>
<keyword evidence="3 7" id="KW-1133">Transmembrane helix</keyword>
<dbReference type="KEGG" id="cyp:PCC8801_4247"/>
<feature type="transmembrane region" description="Helical" evidence="7">
    <location>
        <begin position="217"/>
        <end position="235"/>
    </location>
</feature>
<dbReference type="Pfam" id="PF00361">
    <property type="entry name" value="Proton_antipo_M"/>
    <property type="match status" value="1"/>
</dbReference>
<feature type="transmembrane region" description="Helical" evidence="7">
    <location>
        <begin position="381"/>
        <end position="403"/>
    </location>
</feature>
<feature type="transmembrane region" description="Helical" evidence="7">
    <location>
        <begin position="415"/>
        <end position="433"/>
    </location>
</feature>
<dbReference type="OrthoDB" id="9807568at2"/>
<feature type="transmembrane region" description="Helical" evidence="7">
    <location>
        <begin position="337"/>
        <end position="360"/>
    </location>
</feature>
<evidence type="ECO:0000256" key="3">
    <source>
        <dbReference type="ARBA" id="ARBA00022989"/>
    </source>
</evidence>
<name>B7K6B8_RIPO1</name>
<dbReference type="PANTHER" id="PTHR42829">
    <property type="entry name" value="NADH-UBIQUINONE OXIDOREDUCTASE CHAIN 5"/>
    <property type="match status" value="1"/>
</dbReference>
<dbReference type="GO" id="GO:0008137">
    <property type="term" value="F:NADH dehydrogenase (ubiquinone) activity"/>
    <property type="evidence" value="ECO:0007669"/>
    <property type="project" value="InterPro"/>
</dbReference>
<evidence type="ECO:0000259" key="8">
    <source>
        <dbReference type="Pfam" id="PF00361"/>
    </source>
</evidence>
<feature type="transmembrane region" description="Helical" evidence="7">
    <location>
        <begin position="592"/>
        <end position="613"/>
    </location>
</feature>
<evidence type="ECO:0000259" key="9">
    <source>
        <dbReference type="Pfam" id="PF00662"/>
    </source>
</evidence>
<reference evidence="11" key="1">
    <citation type="journal article" date="2011" name="MBio">
        <title>Novel metabolic attributes of the genus Cyanothece, comprising a group of unicellular nitrogen-fixing Cyanobacteria.</title>
        <authorList>
            <person name="Bandyopadhyay A."/>
            <person name="Elvitigala T."/>
            <person name="Welsh E."/>
            <person name="Stockel J."/>
            <person name="Liberton M."/>
            <person name="Min H."/>
            <person name="Sherman L.A."/>
            <person name="Pakrasi H.B."/>
        </authorList>
    </citation>
    <scope>NUCLEOTIDE SEQUENCE [LARGE SCALE GENOMIC DNA]</scope>
    <source>
        <strain evidence="11">PCC 8801</strain>
    </source>
</reference>
<feature type="transmembrane region" description="Helical" evidence="7">
    <location>
        <begin position="187"/>
        <end position="205"/>
    </location>
</feature>
<dbReference type="Gene3D" id="1.20.5.2700">
    <property type="match status" value="1"/>
</dbReference>
<dbReference type="EMBL" id="CP001287">
    <property type="protein sequence ID" value="ACK68171.1"/>
    <property type="molecule type" value="Genomic_DNA"/>
</dbReference>
<dbReference type="InterPro" id="IPR001750">
    <property type="entry name" value="ND/Mrp_TM"/>
</dbReference>
<dbReference type="AlphaFoldDB" id="B7K6B8"/>
<keyword evidence="2 6" id="KW-0812">Transmembrane</keyword>
<feature type="transmembrane region" description="Helical" evidence="7">
    <location>
        <begin position="285"/>
        <end position="306"/>
    </location>
</feature>
<feature type="transmembrane region" description="Helical" evidence="7">
    <location>
        <begin position="89"/>
        <end position="112"/>
    </location>
</feature>
<feature type="transmembrane region" description="Helical" evidence="7">
    <location>
        <begin position="313"/>
        <end position="331"/>
    </location>
</feature>
<keyword evidence="10" id="KW-0560">Oxidoreductase</keyword>
<evidence type="ECO:0000256" key="5">
    <source>
        <dbReference type="ARBA" id="ARBA00025624"/>
    </source>
</evidence>
<feature type="transmembrane region" description="Helical" evidence="7">
    <location>
        <begin position="42"/>
        <end position="61"/>
    </location>
</feature>
<dbReference type="GO" id="GO:0012505">
    <property type="term" value="C:endomembrane system"/>
    <property type="evidence" value="ECO:0007669"/>
    <property type="project" value="UniProtKB-SubCell"/>
</dbReference>
<dbReference type="GO" id="GO:0015990">
    <property type="term" value="P:electron transport coupled proton transport"/>
    <property type="evidence" value="ECO:0007669"/>
    <property type="project" value="TreeGrafter"/>
</dbReference>
<feature type="transmembrane region" description="Helical" evidence="7">
    <location>
        <begin position="12"/>
        <end position="30"/>
    </location>
</feature>
<protein>
    <submittedName>
        <fullName evidence="10">NAD(P)H dehydrogenase, subunit NdhF3 family</fullName>
        <ecNumber evidence="10">1.6.99.5</ecNumber>
    </submittedName>
</protein>
<dbReference type="InterPro" id="IPR010217">
    <property type="entry name" value="NU5C2"/>
</dbReference>
<evidence type="ECO:0000256" key="7">
    <source>
        <dbReference type="SAM" id="Phobius"/>
    </source>
</evidence>
<comment type="function">
    <text evidence="5">NDH-1 shuttles electrons from NAD(P)H, via FMN and iron-sulfur (Fe-S) centers, to quinones in the respiratory chain. The immediate electron acceptor for the enzyme in this species is believed to be plastoquinone. Couples the redox reaction to proton translocation (for every two electrons transferred, four hydrogen ions are translocated across the cytoplasmic membrane), and thus conserves the redox energy in a proton gradient.</text>
</comment>
<dbReference type="InterPro" id="IPR003945">
    <property type="entry name" value="NU5C-like"/>
</dbReference>
<dbReference type="GO" id="GO:0003954">
    <property type="term" value="F:NADH dehydrogenase activity"/>
    <property type="evidence" value="ECO:0007669"/>
    <property type="project" value="TreeGrafter"/>
</dbReference>
<dbReference type="Proteomes" id="UP000008204">
    <property type="component" value="Chromosome"/>
</dbReference>
<keyword evidence="4 7" id="KW-0472">Membrane</keyword>
<dbReference type="NCBIfam" id="NF005633">
    <property type="entry name" value="PRK07390.1"/>
    <property type="match status" value="1"/>
</dbReference>
<evidence type="ECO:0000313" key="10">
    <source>
        <dbReference type="EMBL" id="ACK68171.1"/>
    </source>
</evidence>
<evidence type="ECO:0000256" key="6">
    <source>
        <dbReference type="RuleBase" id="RU000320"/>
    </source>
</evidence>
<dbReference type="eggNOG" id="COG1009">
    <property type="taxonomic scope" value="Bacteria"/>
</dbReference>
<dbReference type="GO" id="GO:0016020">
    <property type="term" value="C:membrane"/>
    <property type="evidence" value="ECO:0007669"/>
    <property type="project" value="UniProtKB-SubCell"/>
</dbReference>
<dbReference type="STRING" id="41431.PCC8801_4247"/>
<feature type="transmembrane region" description="Helical" evidence="7">
    <location>
        <begin position="156"/>
        <end position="175"/>
    </location>
</feature>
<proteinExistence type="predicted"/>
<dbReference type="PRINTS" id="PR01434">
    <property type="entry name" value="NADHDHGNASE5"/>
</dbReference>
<dbReference type="EC" id="1.6.99.5" evidence="10"/>